<dbReference type="InterPro" id="IPR033248">
    <property type="entry name" value="Transketolase_C"/>
</dbReference>
<comment type="similarity">
    <text evidence="2">Belongs to the transketolase family.</text>
</comment>
<evidence type="ECO:0000256" key="3">
    <source>
        <dbReference type="ARBA" id="ARBA00022679"/>
    </source>
</evidence>
<dbReference type="FunFam" id="3.40.50.970:FF:000129">
    <property type="entry name" value="Transketolase"/>
    <property type="match status" value="1"/>
</dbReference>
<accession>A0A2H0RCU5</accession>
<dbReference type="AlphaFoldDB" id="A0A2H0RCU5"/>
<dbReference type="InterPro" id="IPR005475">
    <property type="entry name" value="Transketolase-like_Pyr-bd"/>
</dbReference>
<comment type="cofactor">
    <cofactor evidence="1">
        <name>thiamine diphosphate</name>
        <dbReference type="ChEBI" id="CHEBI:58937"/>
    </cofactor>
</comment>
<keyword evidence="4" id="KW-0786">Thiamine pyrophosphate</keyword>
<organism evidence="6 7">
    <name type="scientific">Candidatus Wolfebacteria bacterium CG10_big_fil_rev_8_21_14_0_10_31_9</name>
    <dbReference type="NCBI Taxonomy" id="1975070"/>
    <lineage>
        <taxon>Bacteria</taxon>
        <taxon>Candidatus Wolfeibacteriota</taxon>
    </lineage>
</organism>
<gene>
    <name evidence="6" type="ORF">COV23_01370</name>
</gene>
<dbReference type="PANTHER" id="PTHR43825">
    <property type="entry name" value="PYRUVATE DEHYDROGENASE E1 COMPONENT"/>
    <property type="match status" value="1"/>
</dbReference>
<evidence type="ECO:0000313" key="7">
    <source>
        <dbReference type="Proteomes" id="UP000231602"/>
    </source>
</evidence>
<dbReference type="InterPro" id="IPR029061">
    <property type="entry name" value="THDP-binding"/>
</dbReference>
<dbReference type="SUPFAM" id="SSF52518">
    <property type="entry name" value="Thiamin diphosphate-binding fold (THDP-binding)"/>
    <property type="match status" value="1"/>
</dbReference>
<evidence type="ECO:0000256" key="2">
    <source>
        <dbReference type="ARBA" id="ARBA00007131"/>
    </source>
</evidence>
<evidence type="ECO:0000313" key="6">
    <source>
        <dbReference type="EMBL" id="PIR44186.1"/>
    </source>
</evidence>
<reference evidence="6 7" key="1">
    <citation type="submission" date="2017-09" db="EMBL/GenBank/DDBJ databases">
        <title>Depth-based differentiation of microbial function through sediment-hosted aquifers and enrichment of novel symbionts in the deep terrestrial subsurface.</title>
        <authorList>
            <person name="Probst A.J."/>
            <person name="Ladd B."/>
            <person name="Jarett J.K."/>
            <person name="Geller-Mcgrath D.E."/>
            <person name="Sieber C.M."/>
            <person name="Emerson J.B."/>
            <person name="Anantharaman K."/>
            <person name="Thomas B.C."/>
            <person name="Malmstrom R."/>
            <person name="Stieglmeier M."/>
            <person name="Klingl A."/>
            <person name="Woyke T."/>
            <person name="Ryan C.M."/>
            <person name="Banfield J.F."/>
        </authorList>
    </citation>
    <scope>NUCLEOTIDE SEQUENCE [LARGE SCALE GENOMIC DNA]</scope>
    <source>
        <strain evidence="6">CG10_big_fil_rev_8_21_14_0_10_31_9</strain>
    </source>
</reference>
<evidence type="ECO:0000256" key="4">
    <source>
        <dbReference type="ARBA" id="ARBA00023052"/>
    </source>
</evidence>
<dbReference type="Gene3D" id="3.40.50.970">
    <property type="match status" value="1"/>
</dbReference>
<comment type="caution">
    <text evidence="6">The sequence shown here is derived from an EMBL/GenBank/DDBJ whole genome shotgun (WGS) entry which is preliminary data.</text>
</comment>
<dbReference type="Pfam" id="PF02780">
    <property type="entry name" value="Transketolase_C"/>
    <property type="match status" value="1"/>
</dbReference>
<evidence type="ECO:0000256" key="1">
    <source>
        <dbReference type="ARBA" id="ARBA00001964"/>
    </source>
</evidence>
<keyword evidence="3" id="KW-0808">Transferase</keyword>
<dbReference type="Gene3D" id="3.40.50.920">
    <property type="match status" value="1"/>
</dbReference>
<dbReference type="CDD" id="cd07033">
    <property type="entry name" value="TPP_PYR_DXS_TK_like"/>
    <property type="match status" value="1"/>
</dbReference>
<proteinExistence type="inferred from homology"/>
<dbReference type="InterPro" id="IPR009014">
    <property type="entry name" value="Transketo_C/PFOR_II"/>
</dbReference>
<protein>
    <submittedName>
        <fullName evidence="6">Transketolase</fullName>
    </submittedName>
</protein>
<evidence type="ECO:0000259" key="5">
    <source>
        <dbReference type="SMART" id="SM00861"/>
    </source>
</evidence>
<dbReference type="InterPro" id="IPR020826">
    <property type="entry name" value="Transketolase_BS"/>
</dbReference>
<dbReference type="SMART" id="SM00861">
    <property type="entry name" value="Transket_pyr"/>
    <property type="match status" value="1"/>
</dbReference>
<name>A0A2H0RCU5_9BACT</name>
<sequence length="327" mass="36114">MLTKEIFDKIFSEHPQEKPLRDGFGEGLLLAGKLDKDVVVLCADLKESTRCHWFAEKYPDRFFEIGVAEQNMASIAAGLGISNKIPFISSYATFSPGRNWEQIRTTIAYNDSNVKIAGHHAGISTGPDGATHQAIEDIATMRAIPNMKVIVPCDAIEAKKAVLSALHIWGPMYFRLTREKTPIITNEETPFIPQKAYTMWESKKPQVVIIGAGPILYEALLSSKELEKEKIGTIVLNSHTIKPLDENKIIELAKKCGAVVSVEEHNIIGGLGSAISEVLVKNYPAPMEFVGIKDVFGESGTPDELAKKYNLKAKDIIKAVKKVIKRK</sequence>
<dbReference type="SUPFAM" id="SSF52922">
    <property type="entry name" value="TK C-terminal domain-like"/>
    <property type="match status" value="1"/>
</dbReference>
<dbReference type="GO" id="GO:0016740">
    <property type="term" value="F:transferase activity"/>
    <property type="evidence" value="ECO:0007669"/>
    <property type="project" value="UniProtKB-KW"/>
</dbReference>
<dbReference type="Pfam" id="PF02779">
    <property type="entry name" value="Transket_pyr"/>
    <property type="match status" value="1"/>
</dbReference>
<dbReference type="PANTHER" id="PTHR43825:SF1">
    <property type="entry name" value="TRANSKETOLASE-LIKE PYRIMIDINE-BINDING DOMAIN-CONTAINING PROTEIN"/>
    <property type="match status" value="1"/>
</dbReference>
<feature type="domain" description="Transketolase-like pyrimidine-binding" evidence="5">
    <location>
        <begin position="18"/>
        <end position="183"/>
    </location>
</feature>
<dbReference type="InterPro" id="IPR051157">
    <property type="entry name" value="PDH/Transketolase"/>
</dbReference>
<dbReference type="PROSITE" id="PS00802">
    <property type="entry name" value="TRANSKETOLASE_2"/>
    <property type="match status" value="1"/>
</dbReference>
<dbReference type="EMBL" id="PCXV01000022">
    <property type="protein sequence ID" value="PIR44186.1"/>
    <property type="molecule type" value="Genomic_DNA"/>
</dbReference>
<dbReference type="Proteomes" id="UP000231602">
    <property type="component" value="Unassembled WGS sequence"/>
</dbReference>